<evidence type="ECO:0000256" key="1">
    <source>
        <dbReference type="SAM" id="MobiDB-lite"/>
    </source>
</evidence>
<accession>A0A4R5MGI4</accession>
<dbReference type="RefSeq" id="WP_133192912.1">
    <property type="nucleotide sequence ID" value="NZ_JBHUCW010000015.1"/>
</dbReference>
<organism evidence="2 3">
    <name type="scientific">Paraburkholderia silviterrae</name>
    <dbReference type="NCBI Taxonomy" id="2528715"/>
    <lineage>
        <taxon>Bacteria</taxon>
        <taxon>Pseudomonadati</taxon>
        <taxon>Pseudomonadota</taxon>
        <taxon>Betaproteobacteria</taxon>
        <taxon>Burkholderiales</taxon>
        <taxon>Burkholderiaceae</taxon>
        <taxon>Paraburkholderia</taxon>
    </lineage>
</organism>
<dbReference type="EMBL" id="SMRP01000001">
    <property type="protein sequence ID" value="TDG25860.1"/>
    <property type="molecule type" value="Genomic_DNA"/>
</dbReference>
<evidence type="ECO:0000313" key="3">
    <source>
        <dbReference type="Proteomes" id="UP000295722"/>
    </source>
</evidence>
<gene>
    <name evidence="2" type="ORF">EYW47_00370</name>
</gene>
<dbReference type="AlphaFoldDB" id="A0A4R5MGI4"/>
<feature type="region of interest" description="Disordered" evidence="1">
    <location>
        <begin position="141"/>
        <end position="190"/>
    </location>
</feature>
<reference evidence="2 3" key="1">
    <citation type="submission" date="2019-03" db="EMBL/GenBank/DDBJ databases">
        <title>Paraburkholderia sp. 4M-K11, isolated from subtropical forest soil.</title>
        <authorList>
            <person name="Gao Z.-H."/>
            <person name="Qiu L.-H."/>
        </authorList>
    </citation>
    <scope>NUCLEOTIDE SEQUENCE [LARGE SCALE GENOMIC DNA]</scope>
    <source>
        <strain evidence="2 3">4M-K11</strain>
    </source>
</reference>
<protein>
    <submittedName>
        <fullName evidence="2">Uncharacterized protein</fullName>
    </submittedName>
</protein>
<feature type="compositionally biased region" description="Acidic residues" evidence="1">
    <location>
        <begin position="149"/>
        <end position="158"/>
    </location>
</feature>
<name>A0A4R5MGI4_9BURK</name>
<comment type="caution">
    <text evidence="2">The sequence shown here is derived from an EMBL/GenBank/DDBJ whole genome shotgun (WGS) entry which is preliminary data.</text>
</comment>
<proteinExistence type="predicted"/>
<feature type="compositionally biased region" description="Pro residues" evidence="1">
    <location>
        <begin position="159"/>
        <end position="168"/>
    </location>
</feature>
<sequence>MSFSEYPKAMKHPAHRAAVLSKDEVVNGKIIKAPPGSPEKFPDVFVNNADQEQQYAALGYVPNGVSDPEAYRRAMTNNEEPAGHQHHEYPRYLYQPHASGEHEVSVGADTVAVRSVLVNHEAAHKALRGEWFETPMHAAEAALAPTGADLEEEEDLPPEDPPTNPDVPPLEEQQAPRNKGGRPRKNPEVA</sequence>
<keyword evidence="3" id="KW-1185">Reference proteome</keyword>
<dbReference type="Proteomes" id="UP000295722">
    <property type="component" value="Unassembled WGS sequence"/>
</dbReference>
<evidence type="ECO:0000313" key="2">
    <source>
        <dbReference type="EMBL" id="TDG25860.1"/>
    </source>
</evidence>